<organism evidence="1">
    <name type="scientific">marine sediment metagenome</name>
    <dbReference type="NCBI Taxonomy" id="412755"/>
    <lineage>
        <taxon>unclassified sequences</taxon>
        <taxon>metagenomes</taxon>
        <taxon>ecological metagenomes</taxon>
    </lineage>
</organism>
<comment type="caution">
    <text evidence="1">The sequence shown here is derived from an EMBL/GenBank/DDBJ whole genome shotgun (WGS) entry which is preliminary data.</text>
</comment>
<protein>
    <submittedName>
        <fullName evidence="1">Uncharacterized protein</fullName>
    </submittedName>
</protein>
<gene>
    <name evidence="1" type="ORF">S06H3_36708</name>
</gene>
<name>X1LHS7_9ZZZZ</name>
<sequence>MATNNVTVGATPTTVVVENPKRIILALVNDSDEAIYLSLGGQAAMNMGIRLNASGGSLVLSGFTRHRGPVSAICASGTKILCIEEL</sequence>
<accession>X1LHS7</accession>
<proteinExistence type="predicted"/>
<reference evidence="1" key="1">
    <citation type="journal article" date="2014" name="Front. Microbiol.">
        <title>High frequency of phylogenetically diverse reductive dehalogenase-homologous genes in deep subseafloor sedimentary metagenomes.</title>
        <authorList>
            <person name="Kawai M."/>
            <person name="Futagami T."/>
            <person name="Toyoda A."/>
            <person name="Takaki Y."/>
            <person name="Nishi S."/>
            <person name="Hori S."/>
            <person name="Arai W."/>
            <person name="Tsubouchi T."/>
            <person name="Morono Y."/>
            <person name="Uchiyama I."/>
            <person name="Ito T."/>
            <person name="Fujiyama A."/>
            <person name="Inagaki F."/>
            <person name="Takami H."/>
        </authorList>
    </citation>
    <scope>NUCLEOTIDE SEQUENCE</scope>
    <source>
        <strain evidence="1">Expedition CK06-06</strain>
    </source>
</reference>
<evidence type="ECO:0000313" key="1">
    <source>
        <dbReference type="EMBL" id="GAI18892.1"/>
    </source>
</evidence>
<dbReference type="EMBL" id="BARV01022256">
    <property type="protein sequence ID" value="GAI18892.1"/>
    <property type="molecule type" value="Genomic_DNA"/>
</dbReference>
<dbReference type="AlphaFoldDB" id="X1LHS7"/>